<evidence type="ECO:0000256" key="1">
    <source>
        <dbReference type="ARBA" id="ARBA00022553"/>
    </source>
</evidence>
<dbReference type="PANTHER" id="PTHR34139:SF1">
    <property type="entry name" value="RNASE MJ1380-RELATED"/>
    <property type="match status" value="1"/>
</dbReference>
<keyword evidence="7" id="KW-1185">Reference proteome</keyword>
<dbReference type="RefSeq" id="WP_201071074.1">
    <property type="nucleotide sequence ID" value="NZ_CP067420.1"/>
</dbReference>
<gene>
    <name evidence="6" type="ORF">IGS68_16055</name>
</gene>
<protein>
    <submittedName>
        <fullName evidence="6">DUF86 domain-containing protein</fullName>
    </submittedName>
</protein>
<organism evidence="6 7">
    <name type="scientific">Skermanella cutis</name>
    <dbReference type="NCBI Taxonomy" id="2775420"/>
    <lineage>
        <taxon>Bacteria</taxon>
        <taxon>Pseudomonadati</taxon>
        <taxon>Pseudomonadota</taxon>
        <taxon>Alphaproteobacteria</taxon>
        <taxon>Rhodospirillales</taxon>
        <taxon>Azospirillaceae</taxon>
        <taxon>Skermanella</taxon>
    </lineage>
</organism>
<evidence type="ECO:0000313" key="6">
    <source>
        <dbReference type="EMBL" id="QQP87613.1"/>
    </source>
</evidence>
<sequence length="110" mass="12549">MLARSFVAGMEFDAFADDRRTFYAVTRCLEIISEASRRLEEPLRARHPELPWRAIMGSGNVYRHEYDNVAESFVWRTVRDSLPGLLAVVDRELNQRTDPDGAASGRPPPE</sequence>
<dbReference type="Pfam" id="PF01934">
    <property type="entry name" value="HepT-like"/>
    <property type="match status" value="1"/>
</dbReference>
<dbReference type="InterPro" id="IPR008201">
    <property type="entry name" value="HepT-like"/>
</dbReference>
<evidence type="ECO:0000313" key="7">
    <source>
        <dbReference type="Proteomes" id="UP000595197"/>
    </source>
</evidence>
<name>A0ABX7AZV9_9PROT</name>
<keyword evidence="4" id="KW-0547">Nucleotide-binding</keyword>
<evidence type="ECO:0000256" key="3">
    <source>
        <dbReference type="ARBA" id="ARBA00022722"/>
    </source>
</evidence>
<evidence type="ECO:0000256" key="4">
    <source>
        <dbReference type="ARBA" id="ARBA00022741"/>
    </source>
</evidence>
<proteinExistence type="predicted"/>
<keyword evidence="2" id="KW-1277">Toxin-antitoxin system</keyword>
<dbReference type="PANTHER" id="PTHR34139">
    <property type="entry name" value="UPF0331 PROTEIN MJ0127"/>
    <property type="match status" value="1"/>
</dbReference>
<keyword evidence="1" id="KW-0597">Phosphoprotein</keyword>
<dbReference type="EMBL" id="CP067420">
    <property type="protein sequence ID" value="QQP87613.1"/>
    <property type="molecule type" value="Genomic_DNA"/>
</dbReference>
<evidence type="ECO:0000256" key="5">
    <source>
        <dbReference type="ARBA" id="ARBA00022801"/>
    </source>
</evidence>
<keyword evidence="5" id="KW-0378">Hydrolase</keyword>
<dbReference type="InterPro" id="IPR051813">
    <property type="entry name" value="HepT_RNase_toxin"/>
</dbReference>
<keyword evidence="3" id="KW-0540">Nuclease</keyword>
<accession>A0ABX7AZV9</accession>
<dbReference type="Proteomes" id="UP000595197">
    <property type="component" value="Chromosome"/>
</dbReference>
<evidence type="ECO:0000256" key="2">
    <source>
        <dbReference type="ARBA" id="ARBA00022649"/>
    </source>
</evidence>
<reference evidence="6" key="1">
    <citation type="submission" date="2021-02" db="EMBL/GenBank/DDBJ databases">
        <title>Skermanella TT6 skin isolate.</title>
        <authorList>
            <person name="Lee K."/>
            <person name="Ganzorig M."/>
        </authorList>
    </citation>
    <scope>NUCLEOTIDE SEQUENCE</scope>
    <source>
        <strain evidence="6">TT6</strain>
    </source>
</reference>